<accession>A0A3N4JHD5</accession>
<gene>
    <name evidence="3" type="ORF">L873DRAFT_1264470</name>
</gene>
<dbReference type="InterPro" id="IPR056884">
    <property type="entry name" value="NPHP3-like_N"/>
</dbReference>
<protein>
    <recommendedName>
        <fullName evidence="2">Nephrocystin 3-like N-terminal domain-containing protein</fullName>
    </recommendedName>
</protein>
<reference evidence="3 4" key="1">
    <citation type="journal article" date="2018" name="Nat. Ecol. Evol.">
        <title>Pezizomycetes genomes reveal the molecular basis of ectomycorrhizal truffle lifestyle.</title>
        <authorList>
            <person name="Murat C."/>
            <person name="Payen T."/>
            <person name="Noel B."/>
            <person name="Kuo A."/>
            <person name="Morin E."/>
            <person name="Chen J."/>
            <person name="Kohler A."/>
            <person name="Krizsan K."/>
            <person name="Balestrini R."/>
            <person name="Da Silva C."/>
            <person name="Montanini B."/>
            <person name="Hainaut M."/>
            <person name="Levati E."/>
            <person name="Barry K.W."/>
            <person name="Belfiori B."/>
            <person name="Cichocki N."/>
            <person name="Clum A."/>
            <person name="Dockter R.B."/>
            <person name="Fauchery L."/>
            <person name="Guy J."/>
            <person name="Iotti M."/>
            <person name="Le Tacon F."/>
            <person name="Lindquist E.A."/>
            <person name="Lipzen A."/>
            <person name="Malagnac F."/>
            <person name="Mello A."/>
            <person name="Molinier V."/>
            <person name="Miyauchi S."/>
            <person name="Poulain J."/>
            <person name="Riccioni C."/>
            <person name="Rubini A."/>
            <person name="Sitrit Y."/>
            <person name="Splivallo R."/>
            <person name="Traeger S."/>
            <person name="Wang M."/>
            <person name="Zifcakova L."/>
            <person name="Wipf D."/>
            <person name="Zambonelli A."/>
            <person name="Paolocci F."/>
            <person name="Nowrousian M."/>
            <person name="Ottonello S."/>
            <person name="Baldrian P."/>
            <person name="Spatafora J.W."/>
            <person name="Henrissat B."/>
            <person name="Nagy L.G."/>
            <person name="Aury J.M."/>
            <person name="Wincker P."/>
            <person name="Grigoriev I.V."/>
            <person name="Bonfante P."/>
            <person name="Martin F.M."/>
        </authorList>
    </citation>
    <scope>NUCLEOTIDE SEQUENCE [LARGE SCALE GENOMIC DNA]</scope>
    <source>
        <strain evidence="3 4">120613-1</strain>
    </source>
</reference>
<name>A0A3N4JHD5_9PEZI</name>
<dbReference type="OrthoDB" id="1577640at2759"/>
<organism evidence="3 4">
    <name type="scientific">Choiromyces venosus 120613-1</name>
    <dbReference type="NCBI Taxonomy" id="1336337"/>
    <lineage>
        <taxon>Eukaryota</taxon>
        <taxon>Fungi</taxon>
        <taxon>Dikarya</taxon>
        <taxon>Ascomycota</taxon>
        <taxon>Pezizomycotina</taxon>
        <taxon>Pezizomycetes</taxon>
        <taxon>Pezizales</taxon>
        <taxon>Tuberaceae</taxon>
        <taxon>Choiromyces</taxon>
    </lineage>
</organism>
<keyword evidence="4" id="KW-1185">Reference proteome</keyword>
<feature type="domain" description="Nephrocystin 3-like N-terminal" evidence="2">
    <location>
        <begin position="119"/>
        <end position="160"/>
    </location>
</feature>
<evidence type="ECO:0000256" key="1">
    <source>
        <dbReference type="ARBA" id="ARBA00022737"/>
    </source>
</evidence>
<dbReference type="AlphaFoldDB" id="A0A3N4JHD5"/>
<dbReference type="EMBL" id="ML120418">
    <property type="protein sequence ID" value="RPA96101.1"/>
    <property type="molecule type" value="Genomic_DNA"/>
</dbReference>
<dbReference type="Proteomes" id="UP000276215">
    <property type="component" value="Unassembled WGS sequence"/>
</dbReference>
<sequence>MHRYFLGVEMIGQWLSHKRPHHPLFFSPAHTATGRVLIILLQFSTNRGTISTFSQYSGEKIMAEASYTRSVNMGDNNSNCNNTVGSFNNVGRGCTDYGWISPLEPQNRHQSVRTDRFDGVGDWLLETKEFRDWRTRRGNGGSDEAVLFCFGNPGVGKTYLRYVEREPFTEAYLTNDLEY</sequence>
<evidence type="ECO:0000313" key="4">
    <source>
        <dbReference type="Proteomes" id="UP000276215"/>
    </source>
</evidence>
<evidence type="ECO:0000259" key="2">
    <source>
        <dbReference type="Pfam" id="PF24883"/>
    </source>
</evidence>
<evidence type="ECO:0000313" key="3">
    <source>
        <dbReference type="EMBL" id="RPA96101.1"/>
    </source>
</evidence>
<keyword evidence="1" id="KW-0677">Repeat</keyword>
<proteinExistence type="predicted"/>
<dbReference type="Pfam" id="PF24883">
    <property type="entry name" value="NPHP3_N"/>
    <property type="match status" value="1"/>
</dbReference>